<organism evidence="6 7">
    <name type="scientific">Pichia kluyveri</name>
    <name type="common">Yeast</name>
    <dbReference type="NCBI Taxonomy" id="36015"/>
    <lineage>
        <taxon>Eukaryota</taxon>
        <taxon>Fungi</taxon>
        <taxon>Dikarya</taxon>
        <taxon>Ascomycota</taxon>
        <taxon>Saccharomycotina</taxon>
        <taxon>Pichiomycetes</taxon>
        <taxon>Pichiales</taxon>
        <taxon>Pichiaceae</taxon>
        <taxon>Pichia</taxon>
    </lineage>
</organism>
<evidence type="ECO:0000256" key="4">
    <source>
        <dbReference type="SAM" id="MobiDB-lite"/>
    </source>
</evidence>
<gene>
    <name evidence="6" type="ORF">DAPK24_001520</name>
</gene>
<feature type="region of interest" description="Disordered" evidence="4">
    <location>
        <begin position="429"/>
        <end position="468"/>
    </location>
</feature>
<name>A0AAV5QX48_PICKL</name>
<dbReference type="GO" id="GO:0046540">
    <property type="term" value="C:U4/U6 x U5 tri-snRNP complex"/>
    <property type="evidence" value="ECO:0007669"/>
    <property type="project" value="InterPro"/>
</dbReference>
<keyword evidence="3" id="KW-0687">Ribonucleoprotein</keyword>
<dbReference type="GO" id="GO:0000244">
    <property type="term" value="P:spliceosomal tri-snRNP complex assembly"/>
    <property type="evidence" value="ECO:0007669"/>
    <property type="project" value="InterPro"/>
</dbReference>
<evidence type="ECO:0000256" key="1">
    <source>
        <dbReference type="ARBA" id="ARBA00004123"/>
    </source>
</evidence>
<comment type="subcellular location">
    <subcellularLocation>
        <location evidence="1">Nucleus</location>
    </subcellularLocation>
</comment>
<protein>
    <submittedName>
        <fullName evidence="6">U4/U6-U5 snRNP complex subunit</fullName>
    </submittedName>
</protein>
<dbReference type="EMBL" id="BTGB01000001">
    <property type="protein sequence ID" value="GMM43577.1"/>
    <property type="molecule type" value="Genomic_DNA"/>
</dbReference>
<dbReference type="Pfam" id="PF01798">
    <property type="entry name" value="Nop"/>
    <property type="match status" value="1"/>
</dbReference>
<keyword evidence="7" id="KW-1185">Reference proteome</keyword>
<feature type="compositionally biased region" description="Basic and acidic residues" evidence="4">
    <location>
        <begin position="438"/>
        <end position="447"/>
    </location>
</feature>
<dbReference type="Proteomes" id="UP001378960">
    <property type="component" value="Unassembled WGS sequence"/>
</dbReference>
<evidence type="ECO:0000313" key="6">
    <source>
        <dbReference type="EMBL" id="GMM43577.1"/>
    </source>
</evidence>
<dbReference type="InterPro" id="IPR042239">
    <property type="entry name" value="Nop_C"/>
</dbReference>
<dbReference type="Pfam" id="PF09785">
    <property type="entry name" value="Prp31_C"/>
    <property type="match status" value="1"/>
</dbReference>
<dbReference type="InterPro" id="IPR036070">
    <property type="entry name" value="Nop_dom_sf"/>
</dbReference>
<evidence type="ECO:0000256" key="3">
    <source>
        <dbReference type="ARBA" id="ARBA00023274"/>
    </source>
</evidence>
<evidence type="ECO:0000313" key="7">
    <source>
        <dbReference type="Proteomes" id="UP001378960"/>
    </source>
</evidence>
<dbReference type="AlphaFoldDB" id="A0AAV5QX48"/>
<dbReference type="PANTHER" id="PTHR13904">
    <property type="entry name" value="PRE-MRNA SPLICING FACTOR PRP31"/>
    <property type="match status" value="1"/>
</dbReference>
<dbReference type="SUPFAM" id="SSF89124">
    <property type="entry name" value="Nop domain"/>
    <property type="match status" value="1"/>
</dbReference>
<evidence type="ECO:0000256" key="2">
    <source>
        <dbReference type="ARBA" id="ARBA00023242"/>
    </source>
</evidence>
<sequence>MGLADTLLGNFSDYDSDTNIEVEEDIHNIDDIDDVDGDNINFIDVNNTTSSKKLHIQDLLTETDIDKIRNIRDYCPILSKLEKVEGKLNSFESEDGNVNNTVNVNDLLTETNQLITEIYKYLNTLVTFVKIGYNIVWIDLVNIVKNPIYYIKMIKNLQFDLTSFKAHQSNGDFDFLPKDQLLSLTISLNFILKSKNYTIPNAHNQELILEACDIILHINNIQQKFKTFITNRAEKIAPNMTALIGSTVTAQLLASLGLETLCSTPACNIPSIGKSVNNSHGFITQCDIVKDISHDFKKQAIRQVCSKLVMCARVDFANKQSYNSPNKNINNNNIIGLKWREEIKQRLDKQMLPPENTNIKPLAIPEDKKSKKRGGKRFKKMRDRMKMSEVEKAQNKMAFGEQEASRMDAFGEEIGLGMLGKNTVRGVENVRSSQLSKGAKEKIDSFTRKRRNSDNDNDEYSSKLAKLV</sequence>
<dbReference type="PANTHER" id="PTHR13904:SF0">
    <property type="entry name" value="U4_U6 SMALL NUCLEAR RIBONUCLEOPROTEIN PRP31"/>
    <property type="match status" value="1"/>
</dbReference>
<dbReference type="Gene3D" id="1.10.287.4070">
    <property type="match status" value="1"/>
</dbReference>
<dbReference type="GO" id="GO:0005687">
    <property type="term" value="C:U4 snRNP"/>
    <property type="evidence" value="ECO:0007669"/>
    <property type="project" value="TreeGrafter"/>
</dbReference>
<dbReference type="InterPro" id="IPR019175">
    <property type="entry name" value="Prp31_C"/>
</dbReference>
<feature type="domain" description="Nop" evidence="5">
    <location>
        <begin position="236"/>
        <end position="352"/>
    </location>
</feature>
<dbReference type="GO" id="GO:0071011">
    <property type="term" value="C:precatalytic spliceosome"/>
    <property type="evidence" value="ECO:0007669"/>
    <property type="project" value="TreeGrafter"/>
</dbReference>
<dbReference type="InterPro" id="IPR002687">
    <property type="entry name" value="Nop_dom"/>
</dbReference>
<keyword evidence="2" id="KW-0539">Nucleus</keyword>
<evidence type="ECO:0000259" key="5">
    <source>
        <dbReference type="PROSITE" id="PS51358"/>
    </source>
</evidence>
<comment type="caution">
    <text evidence="6">The sequence shown here is derived from an EMBL/GenBank/DDBJ whole genome shotgun (WGS) entry which is preliminary data.</text>
</comment>
<proteinExistence type="predicted"/>
<dbReference type="InterPro" id="IPR027105">
    <property type="entry name" value="Prp31"/>
</dbReference>
<dbReference type="PROSITE" id="PS51358">
    <property type="entry name" value="NOP"/>
    <property type="match status" value="1"/>
</dbReference>
<reference evidence="6 7" key="1">
    <citation type="journal article" date="2023" name="Elife">
        <title>Identification of key yeast species and microbe-microbe interactions impacting larval growth of Drosophila in the wild.</title>
        <authorList>
            <person name="Mure A."/>
            <person name="Sugiura Y."/>
            <person name="Maeda R."/>
            <person name="Honda K."/>
            <person name="Sakurai N."/>
            <person name="Takahashi Y."/>
            <person name="Watada M."/>
            <person name="Katoh T."/>
            <person name="Gotoh A."/>
            <person name="Gotoh Y."/>
            <person name="Taniguchi I."/>
            <person name="Nakamura K."/>
            <person name="Hayashi T."/>
            <person name="Katayama T."/>
            <person name="Uemura T."/>
            <person name="Hattori Y."/>
        </authorList>
    </citation>
    <scope>NUCLEOTIDE SEQUENCE [LARGE SCALE GENOMIC DNA]</scope>
    <source>
        <strain evidence="6 7">PK-24</strain>
    </source>
</reference>
<dbReference type="Gene3D" id="1.10.246.90">
    <property type="entry name" value="Nop domain"/>
    <property type="match status" value="1"/>
</dbReference>
<accession>A0AAV5QX48</accession>